<proteinExistence type="predicted"/>
<sequence>MSPPAAATISVRTTLAMLDGDKREIANGVANDQYVFWLGSGISREKMPDLGDIAKNVLVTLQARVDAGDADCRFRKALNAVLVLAGPSADEWGRIDLDAVPSGWADFDALAARLVNNYARMLNVAVEGEHPDYLLWDILGAAHVYADPAIEPDAEHICLAALAIEGVASDMPTANWDTLIERAITKLAGTQPVLRVVVAPGEVRWNRRRANLYKFHGCAQRALDNEAQFRDLLIARSSQINGWVAQNPVIAAELIHFIVTRPTLMLGLSAQDSNIQGLFAAAQTTMAWPWPSHPPAYAFSENALGADQEGLLQNVYHGDYNVGNRPFMEAEALVQAYAKPLLLALFLHVVTAKLKSLVELGVPGLADVDRDKLHEGLEQARNGVADSVVPDATIVTELIEHCGRAMTMLRSGDLPDPANGIYAPLTAEPLHRMPADMTLPGSGLCQFAVANGLIGLGLARGHWTAAKADVSDPMSGAIVISGRSGPAKIYFAANAQAAIRLGTNGLIADNDDAVIIHSHVIPAPMPRYPRRAPGRTGLAPTRETSIEDLLAGGTEVEDLLSRFRSQVAL</sequence>
<protein>
    <submittedName>
        <fullName evidence="1">SIR2 family protein</fullName>
    </submittedName>
</protein>
<dbReference type="Proteomes" id="UP000515377">
    <property type="component" value="Chromosome"/>
</dbReference>
<dbReference type="AlphaFoldDB" id="A0A9X7UBE9"/>
<accession>A0A9X7UBE9</accession>
<dbReference type="EMBL" id="CP060122">
    <property type="protein sequence ID" value="QNG45334.1"/>
    <property type="molecule type" value="Genomic_DNA"/>
</dbReference>
<dbReference type="Pfam" id="PF13289">
    <property type="entry name" value="SIR2_2"/>
    <property type="match status" value="1"/>
</dbReference>
<reference evidence="1 2" key="1">
    <citation type="submission" date="2020-07" db="EMBL/GenBank/DDBJ databases">
        <title>Whole genome sequence of Sphingobium yanoikuyae A3.</title>
        <authorList>
            <person name="Han S.-S."/>
        </authorList>
    </citation>
    <scope>NUCLEOTIDE SEQUENCE [LARGE SCALE GENOMIC DNA]</scope>
    <source>
        <strain evidence="1 2">A3</strain>
    </source>
</reference>
<evidence type="ECO:0000313" key="2">
    <source>
        <dbReference type="Proteomes" id="UP000515377"/>
    </source>
</evidence>
<name>A0A9X7UBE9_SPHYA</name>
<organism evidence="1 2">
    <name type="scientific">Sphingobium yanoikuyae</name>
    <name type="common">Sphingomonas yanoikuyae</name>
    <dbReference type="NCBI Taxonomy" id="13690"/>
    <lineage>
        <taxon>Bacteria</taxon>
        <taxon>Pseudomonadati</taxon>
        <taxon>Pseudomonadota</taxon>
        <taxon>Alphaproteobacteria</taxon>
        <taxon>Sphingomonadales</taxon>
        <taxon>Sphingomonadaceae</taxon>
        <taxon>Sphingobium</taxon>
    </lineage>
</organism>
<gene>
    <name evidence="1" type="ORF">H3V42_26615</name>
</gene>
<evidence type="ECO:0000313" key="1">
    <source>
        <dbReference type="EMBL" id="QNG45334.1"/>
    </source>
</evidence>